<dbReference type="GO" id="GO:0046872">
    <property type="term" value="F:metal ion binding"/>
    <property type="evidence" value="ECO:0007669"/>
    <property type="project" value="UniProtKB-KW"/>
</dbReference>
<dbReference type="PROSITE" id="PS50846">
    <property type="entry name" value="HMA_2"/>
    <property type="match status" value="1"/>
</dbReference>
<dbReference type="InterPro" id="IPR036163">
    <property type="entry name" value="HMA_dom_sf"/>
</dbReference>
<dbReference type="AlphaFoldDB" id="A0A0G0E3Z0"/>
<accession>A0A0G0E3Z0</accession>
<name>A0A0G0E3Z0_UNCC3</name>
<organism evidence="3 4">
    <name type="scientific">candidate division CPR3 bacterium GW2011_GWF2_35_18</name>
    <dbReference type="NCBI Taxonomy" id="1618350"/>
    <lineage>
        <taxon>Bacteria</taxon>
        <taxon>Bacteria division CPR3</taxon>
    </lineage>
</organism>
<reference evidence="3 4" key="1">
    <citation type="journal article" date="2015" name="Nature">
        <title>rRNA introns, odd ribosomes, and small enigmatic genomes across a large radiation of phyla.</title>
        <authorList>
            <person name="Brown C.T."/>
            <person name="Hug L.A."/>
            <person name="Thomas B.C."/>
            <person name="Sharon I."/>
            <person name="Castelle C.J."/>
            <person name="Singh A."/>
            <person name="Wilkins M.J."/>
            <person name="Williams K.H."/>
            <person name="Banfield J.F."/>
        </authorList>
    </citation>
    <scope>NUCLEOTIDE SEQUENCE [LARGE SCALE GENOMIC DNA]</scope>
</reference>
<dbReference type="STRING" id="1618350.UR67_C0002G0185"/>
<dbReference type="EMBL" id="LBQB01000002">
    <property type="protein sequence ID" value="KKP70065.1"/>
    <property type="molecule type" value="Genomic_DNA"/>
</dbReference>
<dbReference type="InterPro" id="IPR006121">
    <property type="entry name" value="HMA_dom"/>
</dbReference>
<dbReference type="SUPFAM" id="SSF55008">
    <property type="entry name" value="HMA, heavy metal-associated domain"/>
    <property type="match status" value="1"/>
</dbReference>
<dbReference type="PROSITE" id="PS01047">
    <property type="entry name" value="HMA_1"/>
    <property type="match status" value="1"/>
</dbReference>
<evidence type="ECO:0000313" key="4">
    <source>
        <dbReference type="Proteomes" id="UP000034581"/>
    </source>
</evidence>
<dbReference type="Gene3D" id="3.30.70.100">
    <property type="match status" value="1"/>
</dbReference>
<proteinExistence type="predicted"/>
<evidence type="ECO:0000313" key="3">
    <source>
        <dbReference type="EMBL" id="KKP70065.1"/>
    </source>
</evidence>
<comment type="caution">
    <text evidence="3">The sequence shown here is derived from an EMBL/GenBank/DDBJ whole genome shotgun (WGS) entry which is preliminary data.</text>
</comment>
<sequence>MKELKVKNMHCESCAKIIQMELEESGYINKIISVELTNPQNNIGVVKFKDLDQNEIEKAKAVIQKAGEYVVLN</sequence>
<keyword evidence="1" id="KW-0479">Metal-binding</keyword>
<protein>
    <recommendedName>
        <fullName evidence="2">HMA domain-containing protein</fullName>
    </recommendedName>
</protein>
<dbReference type="Proteomes" id="UP000034581">
    <property type="component" value="Unassembled WGS sequence"/>
</dbReference>
<dbReference type="InterPro" id="IPR017969">
    <property type="entry name" value="Heavy-metal-associated_CS"/>
</dbReference>
<feature type="domain" description="HMA" evidence="2">
    <location>
        <begin position="1"/>
        <end position="71"/>
    </location>
</feature>
<evidence type="ECO:0000256" key="1">
    <source>
        <dbReference type="ARBA" id="ARBA00022723"/>
    </source>
</evidence>
<evidence type="ECO:0000259" key="2">
    <source>
        <dbReference type="PROSITE" id="PS50846"/>
    </source>
</evidence>
<gene>
    <name evidence="3" type="ORF">UR67_C0002G0185</name>
</gene>